<organism evidence="1">
    <name type="scientific">uncultured Chromatiales bacterium HF0200_41F04</name>
    <dbReference type="NCBI Taxonomy" id="710740"/>
    <lineage>
        <taxon>Bacteria</taxon>
        <taxon>Pseudomonadati</taxon>
        <taxon>Pseudomonadota</taxon>
        <taxon>Gammaproteobacteria</taxon>
        <taxon>Chromatiales</taxon>
        <taxon>environmental samples</taxon>
    </lineage>
</organism>
<sequence>MRDLNVFEGADRYYMYVFEKFTYITDVQASAPTKDLYFTHYIPAWGRFRVTVLTIPGVLKKRLYINCKF</sequence>
<evidence type="ECO:0000313" key="1">
    <source>
        <dbReference type="EMBL" id="ADI18256.1"/>
    </source>
</evidence>
<accession>E0XV15</accession>
<name>E0XV15_9GAMM</name>
<dbReference type="EMBL" id="GU474885">
    <property type="protein sequence ID" value="ADI18256.1"/>
    <property type="molecule type" value="Genomic_DNA"/>
</dbReference>
<dbReference type="AlphaFoldDB" id="E0XV15"/>
<protein>
    <submittedName>
        <fullName evidence="1">Uncharacterized protein</fullName>
    </submittedName>
</protein>
<reference evidence="1" key="1">
    <citation type="journal article" date="2011" name="Environ. Microbiol.">
        <title>Time-series analyses of Monterey Bay coastal microbial picoplankton using a 'genome proxy' microarray.</title>
        <authorList>
            <person name="Rich V.I."/>
            <person name="Pham V.D."/>
            <person name="Eppley J."/>
            <person name="Shi Y."/>
            <person name="DeLong E.F."/>
        </authorList>
    </citation>
    <scope>NUCLEOTIDE SEQUENCE</scope>
</reference>
<proteinExistence type="predicted"/>